<dbReference type="AlphaFoldDB" id="A0A8T0INK1"/>
<evidence type="ECO:0000313" key="2">
    <source>
        <dbReference type="Proteomes" id="UP000822688"/>
    </source>
</evidence>
<organism evidence="1 2">
    <name type="scientific">Ceratodon purpureus</name>
    <name type="common">Fire moss</name>
    <name type="synonym">Dicranum purpureum</name>
    <dbReference type="NCBI Taxonomy" id="3225"/>
    <lineage>
        <taxon>Eukaryota</taxon>
        <taxon>Viridiplantae</taxon>
        <taxon>Streptophyta</taxon>
        <taxon>Embryophyta</taxon>
        <taxon>Bryophyta</taxon>
        <taxon>Bryophytina</taxon>
        <taxon>Bryopsida</taxon>
        <taxon>Dicranidae</taxon>
        <taxon>Pseudoditrichales</taxon>
        <taxon>Ditrichaceae</taxon>
        <taxon>Ceratodon</taxon>
    </lineage>
</organism>
<evidence type="ECO:0000313" key="1">
    <source>
        <dbReference type="EMBL" id="KAG0585334.1"/>
    </source>
</evidence>
<accession>A0A8T0INK1</accession>
<comment type="caution">
    <text evidence="1">The sequence shown here is derived from an EMBL/GenBank/DDBJ whole genome shotgun (WGS) entry which is preliminary data.</text>
</comment>
<protein>
    <submittedName>
        <fullName evidence="1">Uncharacterized protein</fullName>
    </submittedName>
</protein>
<dbReference type="Proteomes" id="UP000822688">
    <property type="component" value="Chromosome 2"/>
</dbReference>
<reference evidence="1" key="1">
    <citation type="submission" date="2020-06" db="EMBL/GenBank/DDBJ databases">
        <title>WGS assembly of Ceratodon purpureus strain R40.</title>
        <authorList>
            <person name="Carey S.B."/>
            <person name="Jenkins J."/>
            <person name="Shu S."/>
            <person name="Lovell J.T."/>
            <person name="Sreedasyam A."/>
            <person name="Maumus F."/>
            <person name="Tiley G.P."/>
            <person name="Fernandez-Pozo N."/>
            <person name="Barry K."/>
            <person name="Chen C."/>
            <person name="Wang M."/>
            <person name="Lipzen A."/>
            <person name="Daum C."/>
            <person name="Saski C.A."/>
            <person name="Payton A.C."/>
            <person name="Mcbreen J.C."/>
            <person name="Conrad R.E."/>
            <person name="Kollar L.M."/>
            <person name="Olsson S."/>
            <person name="Huttunen S."/>
            <person name="Landis J.B."/>
            <person name="Wickett N.J."/>
            <person name="Johnson M.G."/>
            <person name="Rensing S.A."/>
            <person name="Grimwood J."/>
            <person name="Schmutz J."/>
            <person name="Mcdaniel S.F."/>
        </authorList>
    </citation>
    <scope>NUCLEOTIDE SEQUENCE</scope>
    <source>
        <strain evidence="1">R40</strain>
    </source>
</reference>
<proteinExistence type="predicted"/>
<sequence>MRSVYNLQDLPGEVMLKVENGSSVSPFSTFARGRSMGVGTVDPVLPLAADSDFQTLSMSLAACYWLKRFLDNPILDATPFNCQRDQPTQLLGHLKVFCMQSYGFSFLTT</sequence>
<dbReference type="EMBL" id="CM026422">
    <property type="protein sequence ID" value="KAG0585334.1"/>
    <property type="molecule type" value="Genomic_DNA"/>
</dbReference>
<name>A0A8T0INK1_CERPU</name>
<keyword evidence="2" id="KW-1185">Reference proteome</keyword>
<gene>
    <name evidence="1" type="ORF">KC19_2G003200</name>
</gene>